<proteinExistence type="inferred from homology"/>
<organism evidence="3">
    <name type="scientific">freshwater metagenome</name>
    <dbReference type="NCBI Taxonomy" id="449393"/>
    <lineage>
        <taxon>unclassified sequences</taxon>
        <taxon>metagenomes</taxon>
        <taxon>ecological metagenomes</taxon>
    </lineage>
</organism>
<dbReference type="PIRSF" id="PIRSF005303">
    <property type="entry name" value="Thiam_monoph_kin"/>
    <property type="match status" value="1"/>
</dbReference>
<dbReference type="InterPro" id="IPR036676">
    <property type="entry name" value="PurM-like_C_sf"/>
</dbReference>
<dbReference type="HAMAP" id="MF_02128">
    <property type="entry name" value="TMP_kinase"/>
    <property type="match status" value="1"/>
</dbReference>
<dbReference type="PANTHER" id="PTHR30270">
    <property type="entry name" value="THIAMINE-MONOPHOSPHATE KINASE"/>
    <property type="match status" value="1"/>
</dbReference>
<evidence type="ECO:0000259" key="2">
    <source>
        <dbReference type="Pfam" id="PF02769"/>
    </source>
</evidence>
<accession>A0A6J7HG13</accession>
<dbReference type="EMBL" id="CAFBMX010000001">
    <property type="protein sequence ID" value="CAB4915170.1"/>
    <property type="molecule type" value="Genomic_DNA"/>
</dbReference>
<dbReference type="SUPFAM" id="SSF56042">
    <property type="entry name" value="PurM C-terminal domain-like"/>
    <property type="match status" value="1"/>
</dbReference>
<dbReference type="Gene3D" id="3.90.650.10">
    <property type="entry name" value="PurM-like C-terminal domain"/>
    <property type="match status" value="1"/>
</dbReference>
<dbReference type="InterPro" id="IPR036921">
    <property type="entry name" value="PurM-like_N_sf"/>
</dbReference>
<dbReference type="InterPro" id="IPR016188">
    <property type="entry name" value="PurM-like_N"/>
</dbReference>
<dbReference type="SUPFAM" id="SSF55326">
    <property type="entry name" value="PurM N-terminal domain-like"/>
    <property type="match status" value="1"/>
</dbReference>
<dbReference type="PANTHER" id="PTHR30270:SF0">
    <property type="entry name" value="THIAMINE-MONOPHOSPHATE KINASE"/>
    <property type="match status" value="1"/>
</dbReference>
<dbReference type="InterPro" id="IPR010918">
    <property type="entry name" value="PurM-like_C_dom"/>
</dbReference>
<dbReference type="NCBIfam" id="TIGR01379">
    <property type="entry name" value="thiL"/>
    <property type="match status" value="1"/>
</dbReference>
<feature type="domain" description="PurM-like C-terminal" evidence="2">
    <location>
        <begin position="153"/>
        <end position="244"/>
    </location>
</feature>
<name>A0A6J7HG13_9ZZZZ</name>
<sequence length="314" mass="32229">MSELSLIDAFERLMAPRSARILRWVGDDAAVVRARPISVTSVDTMVEGVHFRLDPPRVTPAAVAHRALAAALSDIAAMAADPGEAYIALGVPPHVSEEDVLDMARAFEALAERTGVTIAGGDLVRAPALTISVTVVGWADDEGDLVGRDGAAPGDVVVVSGPLGGSTAGLAILEGRAEGPQALIDAHLRPEPRLDEGRLLAHLGARALIDLSDGLATDVRHIAQRSGVQIDIALATLPLAAGLTDVAAQLGRDAAELAATGGEDFELCACLPGDVAIPDGMTAVGRVLAGPAGVRFSSPDGVVLELAGYEHRLD</sequence>
<dbReference type="CDD" id="cd02194">
    <property type="entry name" value="ThiL"/>
    <property type="match status" value="1"/>
</dbReference>
<protein>
    <submittedName>
        <fullName evidence="3">Unannotated protein</fullName>
    </submittedName>
</protein>
<dbReference type="Gene3D" id="3.30.1330.10">
    <property type="entry name" value="PurM-like, N-terminal domain"/>
    <property type="match status" value="1"/>
</dbReference>
<dbReference type="Pfam" id="PF00586">
    <property type="entry name" value="AIRS"/>
    <property type="match status" value="1"/>
</dbReference>
<dbReference type="GO" id="GO:0009228">
    <property type="term" value="P:thiamine biosynthetic process"/>
    <property type="evidence" value="ECO:0007669"/>
    <property type="project" value="InterPro"/>
</dbReference>
<evidence type="ECO:0000313" key="3">
    <source>
        <dbReference type="EMBL" id="CAB4915170.1"/>
    </source>
</evidence>
<reference evidence="3" key="1">
    <citation type="submission" date="2020-05" db="EMBL/GenBank/DDBJ databases">
        <authorList>
            <person name="Chiriac C."/>
            <person name="Salcher M."/>
            <person name="Ghai R."/>
            <person name="Kavagutti S V."/>
        </authorList>
    </citation>
    <scope>NUCLEOTIDE SEQUENCE</scope>
</reference>
<feature type="domain" description="PurM-like N-terminal" evidence="1">
    <location>
        <begin position="26"/>
        <end position="138"/>
    </location>
</feature>
<dbReference type="AlphaFoldDB" id="A0A6J7HG13"/>
<dbReference type="GO" id="GO:0009030">
    <property type="term" value="F:thiamine-phosphate kinase activity"/>
    <property type="evidence" value="ECO:0007669"/>
    <property type="project" value="InterPro"/>
</dbReference>
<dbReference type="InterPro" id="IPR006283">
    <property type="entry name" value="ThiL-like"/>
</dbReference>
<evidence type="ECO:0000259" key="1">
    <source>
        <dbReference type="Pfam" id="PF00586"/>
    </source>
</evidence>
<dbReference type="Pfam" id="PF02769">
    <property type="entry name" value="AIRS_C"/>
    <property type="match status" value="1"/>
</dbReference>
<gene>
    <name evidence="3" type="ORF">UFOPK3674_00186</name>
</gene>